<dbReference type="InterPro" id="IPR008979">
    <property type="entry name" value="Galactose-bd-like_sf"/>
</dbReference>
<dbReference type="SUPFAM" id="SSF49785">
    <property type="entry name" value="Galactose-binding domain-like"/>
    <property type="match status" value="2"/>
</dbReference>
<evidence type="ECO:0000313" key="6">
    <source>
        <dbReference type="Proteomes" id="UP000295258"/>
    </source>
</evidence>
<accession>A0A4R4W412</accession>
<feature type="domain" description="Arabinofuranosyltransferase D third carbohydrate binding module" evidence="4">
    <location>
        <begin position="964"/>
        <end position="1062"/>
    </location>
</feature>
<evidence type="ECO:0000259" key="3">
    <source>
        <dbReference type="Pfam" id="PF11847"/>
    </source>
</evidence>
<reference evidence="5 6" key="1">
    <citation type="submission" date="2019-03" db="EMBL/GenBank/DDBJ databases">
        <title>Draft genome sequences of novel Actinobacteria.</title>
        <authorList>
            <person name="Sahin N."/>
            <person name="Ay H."/>
            <person name="Saygin H."/>
        </authorList>
    </citation>
    <scope>NUCLEOTIDE SEQUENCE [LARGE SCALE GENOMIC DNA]</scope>
    <source>
        <strain evidence="5 6">KC310</strain>
    </source>
</reference>
<dbReference type="GO" id="GO:0016740">
    <property type="term" value="F:transferase activity"/>
    <property type="evidence" value="ECO:0007669"/>
    <property type="project" value="InterPro"/>
</dbReference>
<feature type="transmembrane region" description="Helical" evidence="2">
    <location>
        <begin position="1337"/>
        <end position="1359"/>
    </location>
</feature>
<keyword evidence="2" id="KW-0472">Membrane</keyword>
<dbReference type="RefSeq" id="WP_132593702.1">
    <property type="nucleotide sequence ID" value="NZ_SMKO01000013.1"/>
</dbReference>
<gene>
    <name evidence="5" type="ORF">E1292_08355</name>
</gene>
<feature type="transmembrane region" description="Helical" evidence="2">
    <location>
        <begin position="335"/>
        <end position="354"/>
    </location>
</feature>
<evidence type="ECO:0000259" key="4">
    <source>
        <dbReference type="Pfam" id="PF24607"/>
    </source>
</evidence>
<keyword evidence="6" id="KW-1185">Reference proteome</keyword>
<name>A0A4R4W412_9ACTN</name>
<sequence length="1405" mass="149593">MTQASPGLHEELAEPAAESYEIRVRHRLRLFASCLLLGAIAFNTATEKIIPETKLDMAVNPLGFLGRALHLWDGAYFGHLQNQAYGYLFPMGPFYALCLKLGMDSWMVQRLWMSLVLCTAFLGVVQLARALRVGGPYTRVIAGFVYALAPHAQALIGINSSEFLPSAVLPWIVLPLVKGARGELSARRAAGLSALAFLFCGGVNAVAEYAVLAVPLLYLLTRRGGPDKRRLVAWWLPLIVFASMWWLAPLLTLGGYIFSFLPYIETASATTGVTSLVNTLRGTSSWLSFLNVDGQTWLPDAHQQSTVPWLIVVTAAVSATGLAGLVSRRMPERPFLLISLLCGVAVITTGHPGTPHHELMVQLLDGPLAAFRNLHKFDALIRLPVALGVAGLLATARPRLRVPLTAVTAGLVALSGLPILYAGLAPAGGFTTIPDYWKQAISWVGRNAGDGMVLAVPGSKRGEYLWGRPLDEPLQALSQVRWATHTIVPWGSAGISRLMAAVDERLSAGVGSAGLTATLRRMGVTYLVVRNDLDRATIGTAWPARVHQALEDSPGIELAAQMGPGVGIGQHGKAAAWLDQPYPAVEIYRVPGAAPLVGTVDATRPLRVGGAPEAVLDLAEQGLLDDDRPVLLNDDDGRVEVPGRDTVLTDTLRRREIAYPDLRRNSSATLTAAEPFRGDSPSNDILDPGWERYLSTATFTGIASVTASSSEADVTAAPRSREPGHQPFAALDGDRRTSWRSTGWNGAAGEWIEVAFTEPLDVATIQVAFENSPIGPPPGEVVVETDTGALRQKVRATSDAQELVVPDGPVSRLRLEVVSTAHEPESRLGGRVGITELTVPGVHPTRSITVPDPGTEPAVPDPGTEPAVPDPGTERPEPDKGPGSGEPAVVAFSRTGDVPGCVRGSLAWSCAQGHEVLGDDGHGFDRSFTVRKDGSYELSGRTVLTERTAIERLTTLPGDAVKVRASSTAVEHGAAAGRWAFDGDPKTAWFADPLDPKPTLSVELARKTRLSHIRVVTPDSYLGAPPVRVTIRAEGGVRQSWVGQDGIVRFPAMEARKVELEFGASGGRPVEISDVSFPGVRPLGALTGFPLRVPCGFGPTFTAGGETVHTRIVDGSLNDVVTGRPVAFESCEPLRLASGQARLSLRRGDAYRVESAIVRHEDGGQEAAPVEMSEVAVTSWEDGERVVQVGVTKDSYLVVNENFNPGWRARLGAVELKPVRLDGWRQAWFLPSHVAGAVTLTYEPDSRYRAGLAAGGGLALLVVLLALVRTAPPARHRALVRPARLRAAHLAPFAVALGFWVGGPVGAGVAGAFYALGAWSRSLRAAEHARVPRWRRLLLGPPGGVALFMAAAVLVAAGVDGRWPQLLCLPLLAQSLAEIPARRAARTSELPVPVAAGGPTMTSVP</sequence>
<feature type="domain" description="Alpha-(1-&gt;3)-arabinofuranosyltransferase N-terminal GT-C" evidence="3">
    <location>
        <begin position="37"/>
        <end position="679"/>
    </location>
</feature>
<dbReference type="InterPro" id="IPR056997">
    <property type="entry name" value="CBM_AftD"/>
</dbReference>
<dbReference type="EMBL" id="SMKO01000013">
    <property type="protein sequence ID" value="TDD10284.1"/>
    <property type="molecule type" value="Genomic_DNA"/>
</dbReference>
<dbReference type="Proteomes" id="UP000295258">
    <property type="component" value="Unassembled WGS sequence"/>
</dbReference>
<feature type="transmembrane region" description="Helical" evidence="2">
    <location>
        <begin position="1289"/>
        <end position="1317"/>
    </location>
</feature>
<feature type="transmembrane region" description="Helical" evidence="2">
    <location>
        <begin position="232"/>
        <end position="258"/>
    </location>
</feature>
<feature type="transmembrane region" description="Helical" evidence="2">
    <location>
        <begin position="194"/>
        <end position="220"/>
    </location>
</feature>
<comment type="caution">
    <text evidence="5">The sequence shown here is derived from an EMBL/GenBank/DDBJ whole genome shotgun (WGS) entry which is preliminary data.</text>
</comment>
<organism evidence="5 6">
    <name type="scientific">Nonomuraea deserti</name>
    <dbReference type="NCBI Taxonomy" id="1848322"/>
    <lineage>
        <taxon>Bacteria</taxon>
        <taxon>Bacillati</taxon>
        <taxon>Actinomycetota</taxon>
        <taxon>Actinomycetes</taxon>
        <taxon>Streptosporangiales</taxon>
        <taxon>Streptosporangiaceae</taxon>
        <taxon>Nonomuraea</taxon>
    </lineage>
</organism>
<feature type="transmembrane region" description="Helical" evidence="2">
    <location>
        <begin position="402"/>
        <end position="424"/>
    </location>
</feature>
<keyword evidence="2" id="KW-0812">Transmembrane</keyword>
<dbReference type="Pfam" id="PF24607">
    <property type="entry name" value="CBM_AftD"/>
    <property type="match status" value="1"/>
</dbReference>
<feature type="transmembrane region" description="Helical" evidence="2">
    <location>
        <begin position="140"/>
        <end position="158"/>
    </location>
</feature>
<evidence type="ECO:0000256" key="2">
    <source>
        <dbReference type="SAM" id="Phobius"/>
    </source>
</evidence>
<protein>
    <submittedName>
        <fullName evidence="5">DUF3367 domain-containing protein</fullName>
    </submittedName>
</protein>
<proteinExistence type="predicted"/>
<feature type="transmembrane region" description="Helical" evidence="2">
    <location>
        <begin position="374"/>
        <end position="395"/>
    </location>
</feature>
<feature type="region of interest" description="Disordered" evidence="1">
    <location>
        <begin position="706"/>
        <end position="737"/>
    </location>
</feature>
<feature type="transmembrane region" description="Helical" evidence="2">
    <location>
        <begin position="307"/>
        <end position="326"/>
    </location>
</feature>
<dbReference type="InterPro" id="IPR021798">
    <property type="entry name" value="AftD_N"/>
</dbReference>
<keyword evidence="2" id="KW-1133">Transmembrane helix</keyword>
<feature type="region of interest" description="Disordered" evidence="1">
    <location>
        <begin position="840"/>
        <end position="890"/>
    </location>
</feature>
<evidence type="ECO:0000313" key="5">
    <source>
        <dbReference type="EMBL" id="TDD10284.1"/>
    </source>
</evidence>
<dbReference type="Gene3D" id="2.60.120.260">
    <property type="entry name" value="Galactose-binding domain-like"/>
    <property type="match status" value="1"/>
</dbReference>
<feature type="transmembrane region" description="Helical" evidence="2">
    <location>
        <begin position="111"/>
        <end position="128"/>
    </location>
</feature>
<dbReference type="Pfam" id="PF11847">
    <property type="entry name" value="GT-C_AftD"/>
    <property type="match status" value="1"/>
</dbReference>
<evidence type="ECO:0000256" key="1">
    <source>
        <dbReference type="SAM" id="MobiDB-lite"/>
    </source>
</evidence>